<name>A0A7X0U628_9ACTN</name>
<evidence type="ECO:0000313" key="1">
    <source>
        <dbReference type="EMBL" id="MBB6556546.1"/>
    </source>
</evidence>
<accession>A0A7X0U628</accession>
<organism evidence="1 2">
    <name type="scientific">Nonomuraea rubra</name>
    <dbReference type="NCBI Taxonomy" id="46180"/>
    <lineage>
        <taxon>Bacteria</taxon>
        <taxon>Bacillati</taxon>
        <taxon>Actinomycetota</taxon>
        <taxon>Actinomycetes</taxon>
        <taxon>Streptosporangiales</taxon>
        <taxon>Streptosporangiaceae</taxon>
        <taxon>Nonomuraea</taxon>
    </lineage>
</organism>
<sequence>MFKFALICPKQMKSTVDSQEPFGDDGDYEYLVMVGSRLLAAADYRFTLGGFGSDDWNLDVEYDMSSFIEGLPDLLADLRTKGAGEIDLYAQGVERVLKFSRVQDTVAIACISRTDWTPNPPIEYCDYVELEVMLKRLATNFAHALHRLSSLIARLEPFSKWLREEV</sequence>
<keyword evidence="2" id="KW-1185">Reference proteome</keyword>
<gene>
    <name evidence="1" type="ORF">HD593_011341</name>
</gene>
<proteinExistence type="predicted"/>
<reference evidence="1 2" key="1">
    <citation type="submission" date="2020-08" db="EMBL/GenBank/DDBJ databases">
        <title>Sequencing the genomes of 1000 actinobacteria strains.</title>
        <authorList>
            <person name="Klenk H.-P."/>
        </authorList>
    </citation>
    <scope>NUCLEOTIDE SEQUENCE [LARGE SCALE GENOMIC DNA]</scope>
    <source>
        <strain evidence="1 2">DSM 43768</strain>
    </source>
</reference>
<evidence type="ECO:0000313" key="2">
    <source>
        <dbReference type="Proteomes" id="UP000565579"/>
    </source>
</evidence>
<dbReference type="EMBL" id="JACHMI010000001">
    <property type="protein sequence ID" value="MBB6556546.1"/>
    <property type="molecule type" value="Genomic_DNA"/>
</dbReference>
<dbReference type="Proteomes" id="UP000565579">
    <property type="component" value="Unassembled WGS sequence"/>
</dbReference>
<comment type="caution">
    <text evidence="1">The sequence shown here is derived from an EMBL/GenBank/DDBJ whole genome shotgun (WGS) entry which is preliminary data.</text>
</comment>
<dbReference type="AlphaFoldDB" id="A0A7X0U628"/>
<protein>
    <submittedName>
        <fullName evidence="1">Uncharacterized protein</fullName>
    </submittedName>
</protein>
<dbReference type="RefSeq" id="WP_185110962.1">
    <property type="nucleotide sequence ID" value="NZ_BAAAXY010000241.1"/>
</dbReference>